<organism evidence="2 3">
    <name type="scientific">Panicum virgatum</name>
    <name type="common">Blackwell switchgrass</name>
    <dbReference type="NCBI Taxonomy" id="38727"/>
    <lineage>
        <taxon>Eukaryota</taxon>
        <taxon>Viridiplantae</taxon>
        <taxon>Streptophyta</taxon>
        <taxon>Embryophyta</taxon>
        <taxon>Tracheophyta</taxon>
        <taxon>Spermatophyta</taxon>
        <taxon>Magnoliopsida</taxon>
        <taxon>Liliopsida</taxon>
        <taxon>Poales</taxon>
        <taxon>Poaceae</taxon>
        <taxon>PACMAD clade</taxon>
        <taxon>Panicoideae</taxon>
        <taxon>Panicodae</taxon>
        <taxon>Paniceae</taxon>
        <taxon>Panicinae</taxon>
        <taxon>Panicum</taxon>
        <taxon>Panicum sect. Hiantes</taxon>
    </lineage>
</organism>
<evidence type="ECO:0000313" key="2">
    <source>
        <dbReference type="EMBL" id="KAG2560318.1"/>
    </source>
</evidence>
<reference evidence="2" key="1">
    <citation type="submission" date="2020-05" db="EMBL/GenBank/DDBJ databases">
        <title>WGS assembly of Panicum virgatum.</title>
        <authorList>
            <person name="Lovell J.T."/>
            <person name="Jenkins J."/>
            <person name="Shu S."/>
            <person name="Juenger T.E."/>
            <person name="Schmutz J."/>
        </authorList>
    </citation>
    <scope>NUCLEOTIDE SEQUENCE</scope>
    <source>
        <strain evidence="2">AP13</strain>
    </source>
</reference>
<protein>
    <submittedName>
        <fullName evidence="2">Uncharacterized protein</fullName>
    </submittedName>
</protein>
<dbReference type="AlphaFoldDB" id="A0A8T0PHE2"/>
<dbReference type="EMBL" id="CM029051">
    <property type="protein sequence ID" value="KAG2560318.1"/>
    <property type="molecule type" value="Genomic_DNA"/>
</dbReference>
<comment type="caution">
    <text evidence="2">The sequence shown here is derived from an EMBL/GenBank/DDBJ whole genome shotgun (WGS) entry which is preliminary data.</text>
</comment>
<evidence type="ECO:0000256" key="1">
    <source>
        <dbReference type="SAM" id="MobiDB-lite"/>
    </source>
</evidence>
<dbReference type="Proteomes" id="UP000823388">
    <property type="component" value="Chromosome 8K"/>
</dbReference>
<name>A0A8T0PHE2_PANVG</name>
<evidence type="ECO:0000313" key="3">
    <source>
        <dbReference type="Proteomes" id="UP000823388"/>
    </source>
</evidence>
<feature type="region of interest" description="Disordered" evidence="1">
    <location>
        <begin position="175"/>
        <end position="296"/>
    </location>
</feature>
<accession>A0A8T0PHE2</accession>
<sequence length="296" mass="31427">MTGSGGAVEQCSHGHVRSAQRCFRRGRAAMARPVSTTRPRGAAAGCEEGHGLLDLVSAWAERQRHGELRARRPWRRRRFWVQGSSSSGSSVGRRRGEIGAGDAPVRPWKWRLYIQLGLRKISNAWAHYRPTPGGCPRRWCSPHNAAPPPRPALALLLLTPRPLGASSAPALLRARGSTGSGLHRASAAAARLQAGLRPGPASSSSTTTAAAAPPRALLLRPSRLPIRPAAERPRCHSSTSGAAGATPPRALLHPGPPPPCAPPPRPGPASTPLPHRRRRAEGAEDPIAFSKSWQGP</sequence>
<feature type="compositionally biased region" description="Pro residues" evidence="1">
    <location>
        <begin position="254"/>
        <end position="271"/>
    </location>
</feature>
<feature type="compositionally biased region" description="Low complexity" evidence="1">
    <location>
        <begin position="180"/>
        <end position="228"/>
    </location>
</feature>
<gene>
    <name evidence="2" type="ORF">PVAP13_8KG054968</name>
</gene>
<proteinExistence type="predicted"/>
<keyword evidence="3" id="KW-1185">Reference proteome</keyword>